<dbReference type="PANTHER" id="PTHR14614">
    <property type="entry name" value="HEPATOCELLULAR CARCINOMA-ASSOCIATED ANTIGEN"/>
    <property type="match status" value="1"/>
</dbReference>
<dbReference type="EMBL" id="FXLY01000010">
    <property type="protein sequence ID" value="SMN22207.1"/>
    <property type="molecule type" value="Genomic_DNA"/>
</dbReference>
<dbReference type="GO" id="GO:0005829">
    <property type="term" value="C:cytosol"/>
    <property type="evidence" value="ECO:0007669"/>
    <property type="project" value="TreeGrafter"/>
</dbReference>
<dbReference type="SUPFAM" id="SSF53335">
    <property type="entry name" value="S-adenosyl-L-methionine-dependent methyltransferases"/>
    <property type="match status" value="1"/>
</dbReference>
<evidence type="ECO:0000313" key="2">
    <source>
        <dbReference type="EMBL" id="SMN22207.1"/>
    </source>
</evidence>
<dbReference type="Gene3D" id="3.40.50.150">
    <property type="entry name" value="Vaccinia Virus protein VP39"/>
    <property type="match status" value="1"/>
</dbReference>
<dbReference type="Proteomes" id="UP000196158">
    <property type="component" value="Unassembled WGS sequence"/>
</dbReference>
<dbReference type="InterPro" id="IPR019410">
    <property type="entry name" value="Methyltransf_16"/>
</dbReference>
<keyword evidence="3" id="KW-1185">Reference proteome</keyword>
<name>A0A1X7R968_9SACH</name>
<protein>
    <recommendedName>
        <fullName evidence="4">Elongation factor methyltransferase 6</fullName>
    </recommendedName>
</protein>
<accession>A0A1X7R968</accession>
<dbReference type="AlphaFoldDB" id="A0A1X7R968"/>
<reference evidence="2 3" key="1">
    <citation type="submission" date="2017-04" db="EMBL/GenBank/DDBJ databases">
        <authorList>
            <person name="Afonso C.L."/>
            <person name="Miller P.J."/>
            <person name="Scott M.A."/>
            <person name="Spackman E."/>
            <person name="Goraichik I."/>
            <person name="Dimitrov K.M."/>
            <person name="Suarez D.L."/>
            <person name="Swayne D.E."/>
        </authorList>
    </citation>
    <scope>NUCLEOTIDE SEQUENCE [LARGE SCALE GENOMIC DNA]</scope>
</reference>
<dbReference type="STRING" id="1789683.A0A1X7R968"/>
<keyword evidence="1" id="KW-0808">Transferase</keyword>
<proteinExistence type="predicted"/>
<gene>
    <name evidence="2" type="ORF">KASA_0I02365G</name>
</gene>
<dbReference type="OrthoDB" id="407325at2759"/>
<dbReference type="PANTHER" id="PTHR14614:SF152">
    <property type="entry name" value="PROTEIN-LYSINE N-METHYLTRANSFERASE EFM6"/>
    <property type="match status" value="1"/>
</dbReference>
<evidence type="ECO:0000313" key="3">
    <source>
        <dbReference type="Proteomes" id="UP000196158"/>
    </source>
</evidence>
<evidence type="ECO:0000256" key="1">
    <source>
        <dbReference type="ARBA" id="ARBA00022679"/>
    </source>
</evidence>
<dbReference type="GO" id="GO:0008757">
    <property type="term" value="F:S-adenosylmethionine-dependent methyltransferase activity"/>
    <property type="evidence" value="ECO:0007669"/>
    <property type="project" value="UniProtKB-ARBA"/>
</dbReference>
<dbReference type="InterPro" id="IPR029063">
    <property type="entry name" value="SAM-dependent_MTases_sf"/>
</dbReference>
<organism evidence="2 3">
    <name type="scientific">Maudiozyma saulgeensis</name>
    <dbReference type="NCBI Taxonomy" id="1789683"/>
    <lineage>
        <taxon>Eukaryota</taxon>
        <taxon>Fungi</taxon>
        <taxon>Dikarya</taxon>
        <taxon>Ascomycota</taxon>
        <taxon>Saccharomycotina</taxon>
        <taxon>Saccharomycetes</taxon>
        <taxon>Saccharomycetales</taxon>
        <taxon>Saccharomycetaceae</taxon>
        <taxon>Maudiozyma</taxon>
    </lineage>
</organism>
<dbReference type="Pfam" id="PF10294">
    <property type="entry name" value="Methyltransf_16"/>
    <property type="match status" value="1"/>
</dbReference>
<sequence>MDSIFGSFGNLVAERPIEHLGCQDLSFGGLLQPPLKVVEDGGASGCGGKIWVAGELLCEYILEKSPNNELLGSIISPDCHISRVLELGSGTGVVGLCVSLLAQQHNLSTDTHVSITDIGGLVPLMQRNIDANKVSGNTNATELMWGEPLAKEYRDVDLVLAADCVYLEAAFPLLERTLLELTNQEDNQPMILMTYRRRRKADWKFFKRIKHNFDVIEVTDFSRRSQYLKNRTHLLKLVRRTHTTK</sequence>
<evidence type="ECO:0008006" key="4">
    <source>
        <dbReference type="Google" id="ProtNLM"/>
    </source>
</evidence>